<evidence type="ECO:0000256" key="3">
    <source>
        <dbReference type="ARBA" id="ARBA00023054"/>
    </source>
</evidence>
<dbReference type="GO" id="GO:0060294">
    <property type="term" value="P:cilium movement involved in cell motility"/>
    <property type="evidence" value="ECO:0007669"/>
    <property type="project" value="UniProtKB-UniRule"/>
</dbReference>
<dbReference type="GeneID" id="107226486"/>
<dbReference type="OrthoDB" id="5788000at2759"/>
<keyword evidence="4" id="KW-0966">Cell projection</keyword>
<evidence type="ECO:0000256" key="4">
    <source>
        <dbReference type="RuleBase" id="RU367040"/>
    </source>
</evidence>
<feature type="compositionally biased region" description="Basic and acidic residues" evidence="6">
    <location>
        <begin position="1"/>
        <end position="14"/>
    </location>
</feature>
<dbReference type="Pfam" id="PF03148">
    <property type="entry name" value="Tektin"/>
    <property type="match status" value="1"/>
</dbReference>
<organism evidence="8">
    <name type="scientific">Neodiprion lecontei</name>
    <name type="common">Redheaded pine sawfly</name>
    <dbReference type="NCBI Taxonomy" id="441921"/>
    <lineage>
        <taxon>Eukaryota</taxon>
        <taxon>Metazoa</taxon>
        <taxon>Ecdysozoa</taxon>
        <taxon>Arthropoda</taxon>
        <taxon>Hexapoda</taxon>
        <taxon>Insecta</taxon>
        <taxon>Pterygota</taxon>
        <taxon>Neoptera</taxon>
        <taxon>Endopterygota</taxon>
        <taxon>Hymenoptera</taxon>
        <taxon>Tenthredinoidea</taxon>
        <taxon>Diprionidae</taxon>
        <taxon>Diprioninae</taxon>
        <taxon>Neodiprion</taxon>
    </lineage>
</organism>
<dbReference type="GO" id="GO:0005634">
    <property type="term" value="C:nucleus"/>
    <property type="evidence" value="ECO:0007669"/>
    <property type="project" value="TreeGrafter"/>
</dbReference>
<dbReference type="GO" id="GO:0060271">
    <property type="term" value="P:cilium assembly"/>
    <property type="evidence" value="ECO:0007669"/>
    <property type="project" value="UniProtKB-UniRule"/>
</dbReference>
<feature type="coiled-coil region" evidence="5">
    <location>
        <begin position="204"/>
        <end position="231"/>
    </location>
</feature>
<dbReference type="FunCoup" id="A0A6J0C637">
    <property type="interactions" value="2"/>
</dbReference>
<keyword evidence="7" id="KW-1185">Reference proteome</keyword>
<dbReference type="PRINTS" id="PR00511">
    <property type="entry name" value="TEKTIN"/>
</dbReference>
<feature type="region of interest" description="Disordered" evidence="6">
    <location>
        <begin position="1"/>
        <end position="35"/>
    </location>
</feature>
<keyword evidence="4" id="KW-0969">Cilium</keyword>
<keyword evidence="4" id="KW-0282">Flagellum</keyword>
<evidence type="ECO:0000313" key="7">
    <source>
        <dbReference type="Proteomes" id="UP000829291"/>
    </source>
</evidence>
<evidence type="ECO:0000256" key="6">
    <source>
        <dbReference type="SAM" id="MobiDB-lite"/>
    </source>
</evidence>
<dbReference type="AlphaFoldDB" id="A0A6J0C637"/>
<dbReference type="PANTHER" id="PTHR19960:SF12">
    <property type="entry name" value="TEKTIN-4"/>
    <property type="match status" value="1"/>
</dbReference>
<evidence type="ECO:0000256" key="2">
    <source>
        <dbReference type="ARBA" id="ARBA00022490"/>
    </source>
</evidence>
<evidence type="ECO:0000313" key="8">
    <source>
        <dbReference type="RefSeq" id="XP_015522796.2"/>
    </source>
</evidence>
<dbReference type="InParanoid" id="A0A6J0C637"/>
<feature type="coiled-coil region" evidence="5">
    <location>
        <begin position="346"/>
        <end position="373"/>
    </location>
</feature>
<dbReference type="RefSeq" id="XP_015522796.2">
    <property type="nucleotide sequence ID" value="XM_015667310.2"/>
</dbReference>
<comment type="similarity">
    <text evidence="1 4">Belongs to the tektin family.</text>
</comment>
<accession>A0A6J0C637</accession>
<keyword evidence="3 5" id="KW-0175">Coiled coil</keyword>
<proteinExistence type="inferred from homology"/>
<protein>
    <recommendedName>
        <fullName evidence="4">Tektin</fullName>
    </recommendedName>
</protein>
<dbReference type="GO" id="GO:0015630">
    <property type="term" value="C:microtubule cytoskeleton"/>
    <property type="evidence" value="ECO:0007669"/>
    <property type="project" value="UniProtKB-UniRule"/>
</dbReference>
<dbReference type="InterPro" id="IPR000435">
    <property type="entry name" value="Tektins"/>
</dbReference>
<dbReference type="GO" id="GO:0005930">
    <property type="term" value="C:axoneme"/>
    <property type="evidence" value="ECO:0007669"/>
    <property type="project" value="UniProtKB-SubCell"/>
</dbReference>
<evidence type="ECO:0000256" key="5">
    <source>
        <dbReference type="SAM" id="Coils"/>
    </source>
</evidence>
<reference evidence="8" key="1">
    <citation type="submission" date="2025-08" db="UniProtKB">
        <authorList>
            <consortium name="RefSeq"/>
        </authorList>
    </citation>
    <scope>IDENTIFICATION</scope>
    <source>
        <tissue evidence="8">Thorax and Abdomen</tissue>
    </source>
</reference>
<gene>
    <name evidence="8" type="primary">LOC107226486</name>
</gene>
<dbReference type="PANTHER" id="PTHR19960">
    <property type="entry name" value="TEKTIN"/>
    <property type="match status" value="1"/>
</dbReference>
<keyword evidence="2" id="KW-0963">Cytoplasm</keyword>
<evidence type="ECO:0000256" key="1">
    <source>
        <dbReference type="ARBA" id="ARBA00007209"/>
    </source>
</evidence>
<name>A0A6J0C637_NEOLC</name>
<dbReference type="Proteomes" id="UP000829291">
    <property type="component" value="Chromosome 1"/>
</dbReference>
<sequence>MDFLKGHSGGDGERPPLYFPQPEDSIPAKSDGEMGPMGPWATGRTVFTPQGGFTGLRPICDRYSITQFGPGEWRAHNQTFFQESNKMIHDAQLSAYNGRNSIQRVFKESDSQQQENKERLMTRAGEVFKWKCELERELQLMTEEIDLLEVEYRRVRASLSVLTIPESIAGEFLQLRATRLEPDLVRDDVDAELIKELGLCTEIRELLSRTKEQIERQALELKAAKTRLEFDWTDKKDAYEIDAQCIGLTNDSPLILWKAGAARIPGEQSTPAGYEHMTREALAQAETTRQKSATLRSTLDSIYVNSVRDLRTQADRVDAALAQKVSITQQCCERLEKELLRCLYEISQVEDSIQNLKDSTKNLDNTLKVAQSRLDNRLLRRNVESCRDVPQFGLIEEVKTLGENITMMKGQIERAEQSQMGLVKARGNLEREIIVKRKSLYIDRDRGQLLRSFYPSAVALSGHS</sequence>
<dbReference type="KEGG" id="nlo:107226486"/>
<dbReference type="InterPro" id="IPR048256">
    <property type="entry name" value="Tektin-like"/>
</dbReference>
<comment type="subcellular location">
    <subcellularLocation>
        <location evidence="4">Cytoplasm</location>
        <location evidence="4">Cytoskeleton</location>
        <location evidence="4">Cilium axoneme</location>
    </subcellularLocation>
</comment>